<feature type="region of interest" description="Disordered" evidence="1">
    <location>
        <begin position="35"/>
        <end position="56"/>
    </location>
</feature>
<dbReference type="Proteomes" id="UP000597301">
    <property type="component" value="Unassembled WGS sequence"/>
</dbReference>
<evidence type="ECO:0000313" key="2">
    <source>
        <dbReference type="EMBL" id="GGC99419.1"/>
    </source>
</evidence>
<dbReference type="EMBL" id="BMHM01000008">
    <property type="protein sequence ID" value="GGC99419.1"/>
    <property type="molecule type" value="Genomic_DNA"/>
</dbReference>
<accession>A0ABQ1PM70</accession>
<gene>
    <name evidence="2" type="ORF">GCM10011382_32390</name>
</gene>
<comment type="caution">
    <text evidence="2">The sequence shown here is derived from an EMBL/GenBank/DDBJ whole genome shotgun (WGS) entry which is preliminary data.</text>
</comment>
<organism evidence="2 3">
    <name type="scientific">Vreelandella lutescens</name>
    <dbReference type="NCBI Taxonomy" id="1602943"/>
    <lineage>
        <taxon>Bacteria</taxon>
        <taxon>Pseudomonadati</taxon>
        <taxon>Pseudomonadota</taxon>
        <taxon>Gammaproteobacteria</taxon>
        <taxon>Oceanospirillales</taxon>
        <taxon>Halomonadaceae</taxon>
        <taxon>Vreelandella</taxon>
    </lineage>
</organism>
<protein>
    <submittedName>
        <fullName evidence="2">Uncharacterized protein</fullName>
    </submittedName>
</protein>
<sequence length="56" mass="5624">MISHGGRSVEKAGIEKADIEKTALEKAAGRGISHCNGAASQRFSDGDDGHANGTGG</sequence>
<keyword evidence="3" id="KW-1185">Reference proteome</keyword>
<proteinExistence type="predicted"/>
<evidence type="ECO:0000313" key="3">
    <source>
        <dbReference type="Proteomes" id="UP000597301"/>
    </source>
</evidence>
<name>A0ABQ1PM70_9GAMM</name>
<reference evidence="3" key="1">
    <citation type="journal article" date="2019" name="Int. J. Syst. Evol. Microbiol.">
        <title>The Global Catalogue of Microorganisms (GCM) 10K type strain sequencing project: providing services to taxonomists for standard genome sequencing and annotation.</title>
        <authorList>
            <consortium name="The Broad Institute Genomics Platform"/>
            <consortium name="The Broad Institute Genome Sequencing Center for Infectious Disease"/>
            <person name="Wu L."/>
            <person name="Ma J."/>
        </authorList>
    </citation>
    <scope>NUCLEOTIDE SEQUENCE [LARGE SCALE GENOMIC DNA]</scope>
    <source>
        <strain evidence="3">CGMCC 1.15122</strain>
    </source>
</reference>
<evidence type="ECO:0000256" key="1">
    <source>
        <dbReference type="SAM" id="MobiDB-lite"/>
    </source>
</evidence>